<gene>
    <name evidence="4" type="ORF">F4561_006263</name>
</gene>
<proteinExistence type="inferred from homology"/>
<comment type="caution">
    <text evidence="4">The sequence shown here is derived from an EMBL/GenBank/DDBJ whole genome shotgun (WGS) entry which is preliminary data.</text>
</comment>
<protein>
    <recommendedName>
        <fullName evidence="3">YCII-related domain-containing protein</fullName>
    </recommendedName>
</protein>
<evidence type="ECO:0000256" key="1">
    <source>
        <dbReference type="ARBA" id="ARBA00007689"/>
    </source>
</evidence>
<evidence type="ECO:0000259" key="3">
    <source>
        <dbReference type="Pfam" id="PF03795"/>
    </source>
</evidence>
<dbReference type="InterPro" id="IPR011008">
    <property type="entry name" value="Dimeric_a/b-barrel"/>
</dbReference>
<dbReference type="Proteomes" id="UP000523007">
    <property type="component" value="Unassembled WGS sequence"/>
</dbReference>
<sequence length="149" mass="16719">MRVMVFMKATEESEAGVMPTEEAIAEMMRYNEELVKAGVLLDGDGLQPSTKGARVKFSGGRPTVVDGPFAETKEVVAGYWLLQVKSWEEAVEWVKRCPAGADENFEIEIRPVIEAEDFGDAFTPELREKEEELRGQEEQLREQAAKQHG</sequence>
<dbReference type="SUPFAM" id="SSF54909">
    <property type="entry name" value="Dimeric alpha+beta barrel"/>
    <property type="match status" value="1"/>
</dbReference>
<name>A0A7W7W6W2_9ACTN</name>
<dbReference type="InterPro" id="IPR005545">
    <property type="entry name" value="YCII"/>
</dbReference>
<evidence type="ECO:0000313" key="4">
    <source>
        <dbReference type="EMBL" id="MBB4935369.1"/>
    </source>
</evidence>
<reference evidence="4 5" key="1">
    <citation type="submission" date="2020-08" db="EMBL/GenBank/DDBJ databases">
        <title>Sequencing the genomes of 1000 actinobacteria strains.</title>
        <authorList>
            <person name="Klenk H.-P."/>
        </authorList>
    </citation>
    <scope>NUCLEOTIDE SEQUENCE [LARGE SCALE GENOMIC DNA]</scope>
    <source>
        <strain evidence="4 5">DSM 102030</strain>
    </source>
</reference>
<dbReference type="PANTHER" id="PTHR35174:SF4">
    <property type="entry name" value="BLL7163 PROTEIN"/>
    <property type="match status" value="1"/>
</dbReference>
<evidence type="ECO:0000256" key="2">
    <source>
        <dbReference type="SAM" id="MobiDB-lite"/>
    </source>
</evidence>
<dbReference type="RefSeq" id="WP_184585109.1">
    <property type="nucleotide sequence ID" value="NZ_JACHJT010000002.1"/>
</dbReference>
<dbReference type="Gene3D" id="3.30.70.1060">
    <property type="entry name" value="Dimeric alpha+beta barrel"/>
    <property type="match status" value="1"/>
</dbReference>
<dbReference type="EMBL" id="JACHJT010000002">
    <property type="protein sequence ID" value="MBB4935369.1"/>
    <property type="molecule type" value="Genomic_DNA"/>
</dbReference>
<keyword evidence="5" id="KW-1185">Reference proteome</keyword>
<dbReference type="AlphaFoldDB" id="A0A7W7W6W2"/>
<accession>A0A7W7W6W2</accession>
<feature type="domain" description="YCII-related" evidence="3">
    <location>
        <begin position="1"/>
        <end position="113"/>
    </location>
</feature>
<dbReference type="Pfam" id="PF03795">
    <property type="entry name" value="YCII"/>
    <property type="match status" value="1"/>
</dbReference>
<dbReference type="PANTHER" id="PTHR35174">
    <property type="entry name" value="BLL7171 PROTEIN-RELATED"/>
    <property type="match status" value="1"/>
</dbReference>
<evidence type="ECO:0000313" key="5">
    <source>
        <dbReference type="Proteomes" id="UP000523007"/>
    </source>
</evidence>
<comment type="similarity">
    <text evidence="1">Belongs to the YciI family.</text>
</comment>
<feature type="region of interest" description="Disordered" evidence="2">
    <location>
        <begin position="128"/>
        <end position="149"/>
    </location>
</feature>
<organism evidence="4 5">
    <name type="scientific">Lipingzhangella halophila</name>
    <dbReference type="NCBI Taxonomy" id="1783352"/>
    <lineage>
        <taxon>Bacteria</taxon>
        <taxon>Bacillati</taxon>
        <taxon>Actinomycetota</taxon>
        <taxon>Actinomycetes</taxon>
        <taxon>Streptosporangiales</taxon>
        <taxon>Nocardiopsidaceae</taxon>
        <taxon>Lipingzhangella</taxon>
    </lineage>
</organism>